<evidence type="ECO:0000256" key="5">
    <source>
        <dbReference type="ARBA" id="ARBA00022785"/>
    </source>
</evidence>
<evidence type="ECO:0000256" key="3">
    <source>
        <dbReference type="ARBA" id="ARBA00022694"/>
    </source>
</evidence>
<keyword evidence="6" id="KW-0560">Oxidoreductase</keyword>
<keyword evidence="3" id="KW-0819">tRNA processing</keyword>
<feature type="domain" description="4Fe-4S ferredoxin-type" evidence="9">
    <location>
        <begin position="173"/>
        <end position="202"/>
    </location>
</feature>
<dbReference type="Proteomes" id="UP000198828">
    <property type="component" value="Unassembled WGS sequence"/>
</dbReference>
<name>A0A1H2ZYR8_9FIRM</name>
<dbReference type="PANTHER" id="PTHR30002">
    <property type="entry name" value="EPOXYQUEUOSINE REDUCTASE"/>
    <property type="match status" value="1"/>
</dbReference>
<dbReference type="SUPFAM" id="SSF48371">
    <property type="entry name" value="ARM repeat"/>
    <property type="match status" value="1"/>
</dbReference>
<evidence type="ECO:0000256" key="1">
    <source>
        <dbReference type="ARBA" id="ARBA00022485"/>
    </source>
</evidence>
<evidence type="ECO:0000256" key="7">
    <source>
        <dbReference type="ARBA" id="ARBA00023004"/>
    </source>
</evidence>
<dbReference type="GO" id="GO:0052693">
    <property type="term" value="F:epoxyqueuosine reductase activity"/>
    <property type="evidence" value="ECO:0007669"/>
    <property type="project" value="TreeGrafter"/>
</dbReference>
<accession>A0A1H2ZYR8</accession>
<proteinExistence type="predicted"/>
<reference evidence="10 11" key="1">
    <citation type="submission" date="2016-10" db="EMBL/GenBank/DDBJ databases">
        <authorList>
            <person name="de Groot N.N."/>
        </authorList>
    </citation>
    <scope>NUCLEOTIDE SEQUENCE [LARGE SCALE GENOMIC DNA]</scope>
    <source>
        <strain evidence="10 11">DSM 23310</strain>
    </source>
</reference>
<protein>
    <submittedName>
        <fullName evidence="10">Epoxyqueuosine reductase</fullName>
    </submittedName>
</protein>
<organism evidence="10 11">
    <name type="scientific">Tepidimicrobium xylanilyticum</name>
    <dbReference type="NCBI Taxonomy" id="1123352"/>
    <lineage>
        <taxon>Bacteria</taxon>
        <taxon>Bacillati</taxon>
        <taxon>Bacillota</taxon>
        <taxon>Tissierellia</taxon>
        <taxon>Tissierellales</taxon>
        <taxon>Tepidimicrobiaceae</taxon>
        <taxon>Tepidimicrobium</taxon>
    </lineage>
</organism>
<dbReference type="EMBL" id="FNNG01000008">
    <property type="protein sequence ID" value="SDX22118.1"/>
    <property type="molecule type" value="Genomic_DNA"/>
</dbReference>
<dbReference type="GO" id="GO:0051539">
    <property type="term" value="F:4 iron, 4 sulfur cluster binding"/>
    <property type="evidence" value="ECO:0007669"/>
    <property type="project" value="UniProtKB-KW"/>
</dbReference>
<dbReference type="InterPro" id="IPR016024">
    <property type="entry name" value="ARM-type_fold"/>
</dbReference>
<dbReference type="Gene3D" id="1.25.10.10">
    <property type="entry name" value="Leucine-rich Repeat Variant"/>
    <property type="match status" value="1"/>
</dbReference>
<dbReference type="PROSITE" id="PS51379">
    <property type="entry name" value="4FE4S_FER_2"/>
    <property type="match status" value="1"/>
</dbReference>
<keyword evidence="7" id="KW-0408">Iron</keyword>
<dbReference type="InterPro" id="IPR017896">
    <property type="entry name" value="4Fe4S_Fe-S-bd"/>
</dbReference>
<evidence type="ECO:0000256" key="4">
    <source>
        <dbReference type="ARBA" id="ARBA00022723"/>
    </source>
</evidence>
<dbReference type="PROSITE" id="PS00198">
    <property type="entry name" value="4FE4S_FER_1"/>
    <property type="match status" value="1"/>
</dbReference>
<dbReference type="OrthoDB" id="9784571at2"/>
<keyword evidence="11" id="KW-1185">Reference proteome</keyword>
<dbReference type="SUPFAM" id="SSF54862">
    <property type="entry name" value="4Fe-4S ferredoxins"/>
    <property type="match status" value="1"/>
</dbReference>
<keyword evidence="1" id="KW-0004">4Fe-4S</keyword>
<dbReference type="GO" id="GO:0046872">
    <property type="term" value="F:metal ion binding"/>
    <property type="evidence" value="ECO:0007669"/>
    <property type="project" value="UniProtKB-KW"/>
</dbReference>
<dbReference type="Pfam" id="PF08331">
    <property type="entry name" value="QueG_DUF1730"/>
    <property type="match status" value="1"/>
</dbReference>
<evidence type="ECO:0000256" key="6">
    <source>
        <dbReference type="ARBA" id="ARBA00023002"/>
    </source>
</evidence>
<dbReference type="InterPro" id="IPR017900">
    <property type="entry name" value="4Fe4S_Fe_S_CS"/>
</dbReference>
<evidence type="ECO:0000259" key="9">
    <source>
        <dbReference type="PROSITE" id="PS51379"/>
    </source>
</evidence>
<sequence length="372" mass="43309">MNLKQFIVDKSKALNIDLIGFTDCEPLFDLEDYLVLRQRKSMETEFEEKDLKKRINPKLIFPACKTIIVIGLSYNVDYNENPDYDLKGILSKSSWGLDYHRVLKDKFEQLIAEIKRIKDFEYKYYVDTGPLIDRELANRAGIGYYGKNCSIINDEYGSFIFIGYMLTNLELDVEHSKKESKCGNCSLCIDYCPTKALERPYRVNPKKCISYLTQTKNWIPYELRDKMGVKIYGCDTCQKVCPKNNGVKKSYHEEFIPWTTMGYINIEELLCISNKQFKARYGDMAGSWRGKNILKRNGIIALANMKDKGNIKLLEPLLKDPNPMIRECAAWAIQKLDCNYGKAVIEKRIRIENDEDTKKKMRNLLNNFLTNL</sequence>
<keyword evidence="2" id="KW-0963">Cytoplasm</keyword>
<dbReference type="RefSeq" id="WP_093753132.1">
    <property type="nucleotide sequence ID" value="NZ_FNNG01000008.1"/>
</dbReference>
<dbReference type="InterPro" id="IPR013542">
    <property type="entry name" value="QueG_DUF1730"/>
</dbReference>
<dbReference type="InterPro" id="IPR011989">
    <property type="entry name" value="ARM-like"/>
</dbReference>
<dbReference type="AlphaFoldDB" id="A0A1H2ZYR8"/>
<keyword evidence="5" id="KW-0671">Queuosine biosynthesis</keyword>
<evidence type="ECO:0000313" key="11">
    <source>
        <dbReference type="Proteomes" id="UP000198828"/>
    </source>
</evidence>
<evidence type="ECO:0000313" key="10">
    <source>
        <dbReference type="EMBL" id="SDX22118.1"/>
    </source>
</evidence>
<dbReference type="PANTHER" id="PTHR30002:SF4">
    <property type="entry name" value="EPOXYQUEUOSINE REDUCTASE"/>
    <property type="match status" value="1"/>
</dbReference>
<dbReference type="Gene3D" id="3.30.70.20">
    <property type="match status" value="1"/>
</dbReference>
<evidence type="ECO:0000256" key="2">
    <source>
        <dbReference type="ARBA" id="ARBA00022490"/>
    </source>
</evidence>
<dbReference type="NCBIfam" id="TIGR00276">
    <property type="entry name" value="tRNA epoxyqueuosine(34) reductase QueG"/>
    <property type="match status" value="1"/>
</dbReference>
<dbReference type="GO" id="GO:0008616">
    <property type="term" value="P:tRNA queuosine(34) biosynthetic process"/>
    <property type="evidence" value="ECO:0007669"/>
    <property type="project" value="UniProtKB-KW"/>
</dbReference>
<dbReference type="InterPro" id="IPR004453">
    <property type="entry name" value="QueG"/>
</dbReference>
<dbReference type="Pfam" id="PF13484">
    <property type="entry name" value="Fer4_16"/>
    <property type="match status" value="1"/>
</dbReference>
<keyword evidence="8" id="KW-0411">Iron-sulfur</keyword>
<gene>
    <name evidence="10" type="ORF">SAMN05660923_01918</name>
</gene>
<keyword evidence="4" id="KW-0479">Metal-binding</keyword>
<evidence type="ECO:0000256" key="8">
    <source>
        <dbReference type="ARBA" id="ARBA00023014"/>
    </source>
</evidence>